<dbReference type="CDD" id="cd03257">
    <property type="entry name" value="ABC_NikE_OppD_transporters"/>
    <property type="match status" value="1"/>
</dbReference>
<evidence type="ECO:0000259" key="4">
    <source>
        <dbReference type="PROSITE" id="PS50893"/>
    </source>
</evidence>
<evidence type="ECO:0000256" key="2">
    <source>
        <dbReference type="ARBA" id="ARBA00022741"/>
    </source>
</evidence>
<feature type="domain" description="ABC transporter" evidence="4">
    <location>
        <begin position="7"/>
        <end position="255"/>
    </location>
</feature>
<sequence>MSEEAVFTVQNLIKTYAGQTRTIDGISFSLHPGECVGLIGESGSGKSTLARCILLMEKMDSGQMWFQGREMLKPRTTLAYRTLEGQVQAVFQNPASSLNPRLRIIDSVMEPLDTLKNRTPVIVQDCRQDRLKCAERLLDLVELPAHLLHQYPHELSGGQKQRVAIARAISSDPSLIIMDEPTSSLDMITQAQIIEMLMILQKNIGFACLFISHDLATIQRISDRIMVIQKGRMIDHFAKEDLFSSERHAYTQQLVHKYSKRGRKL</sequence>
<dbReference type="PROSITE" id="PS00211">
    <property type="entry name" value="ABC_TRANSPORTER_1"/>
    <property type="match status" value="1"/>
</dbReference>
<keyword evidence="3 5" id="KW-0067">ATP-binding</keyword>
<evidence type="ECO:0000256" key="1">
    <source>
        <dbReference type="ARBA" id="ARBA00022448"/>
    </source>
</evidence>
<dbReference type="InterPro" id="IPR050319">
    <property type="entry name" value="ABC_transp_ATP-bind"/>
</dbReference>
<evidence type="ECO:0000313" key="6">
    <source>
        <dbReference type="Proteomes" id="UP000187134"/>
    </source>
</evidence>
<dbReference type="SMART" id="SM00382">
    <property type="entry name" value="AAA"/>
    <property type="match status" value="1"/>
</dbReference>
<keyword evidence="1" id="KW-0813">Transport</keyword>
<dbReference type="InterPro" id="IPR017871">
    <property type="entry name" value="ABC_transporter-like_CS"/>
</dbReference>
<accession>A0A1R1C0I0</accession>
<dbReference type="RefSeq" id="WP_076331699.1">
    <property type="nucleotide sequence ID" value="NZ_MRTJ01000002.1"/>
</dbReference>
<dbReference type="GO" id="GO:0055085">
    <property type="term" value="P:transmembrane transport"/>
    <property type="evidence" value="ECO:0007669"/>
    <property type="project" value="UniProtKB-ARBA"/>
</dbReference>
<dbReference type="OrthoDB" id="9802264at2"/>
<evidence type="ECO:0000313" key="5">
    <source>
        <dbReference type="EMBL" id="OMF15508.1"/>
    </source>
</evidence>
<evidence type="ECO:0000256" key="3">
    <source>
        <dbReference type="ARBA" id="ARBA00022840"/>
    </source>
</evidence>
<protein>
    <submittedName>
        <fullName evidence="5">Peptide ABC transporter ATP-binding protein</fullName>
    </submittedName>
</protein>
<dbReference type="Gene3D" id="3.40.50.300">
    <property type="entry name" value="P-loop containing nucleotide triphosphate hydrolases"/>
    <property type="match status" value="1"/>
</dbReference>
<comment type="caution">
    <text evidence="5">The sequence shown here is derived from an EMBL/GenBank/DDBJ whole genome shotgun (WGS) entry which is preliminary data.</text>
</comment>
<name>A0A1R1C0I0_PAEAM</name>
<proteinExistence type="predicted"/>
<dbReference type="Pfam" id="PF00005">
    <property type="entry name" value="ABC_tran"/>
    <property type="match status" value="1"/>
</dbReference>
<dbReference type="EMBL" id="MRTJ01000002">
    <property type="protein sequence ID" value="OMF15508.1"/>
    <property type="molecule type" value="Genomic_DNA"/>
</dbReference>
<keyword evidence="2" id="KW-0547">Nucleotide-binding</keyword>
<dbReference type="InterPro" id="IPR003439">
    <property type="entry name" value="ABC_transporter-like_ATP-bd"/>
</dbReference>
<dbReference type="GO" id="GO:0016887">
    <property type="term" value="F:ATP hydrolysis activity"/>
    <property type="evidence" value="ECO:0007669"/>
    <property type="project" value="InterPro"/>
</dbReference>
<dbReference type="Proteomes" id="UP000187134">
    <property type="component" value="Unassembled WGS sequence"/>
</dbReference>
<reference evidence="5 6" key="1">
    <citation type="submission" date="2016-11" db="EMBL/GenBank/DDBJ databases">
        <title>Paenibacillus species isolates.</title>
        <authorList>
            <person name="Beno S.M."/>
        </authorList>
    </citation>
    <scope>NUCLEOTIDE SEQUENCE [LARGE SCALE GENOMIC DNA]</scope>
    <source>
        <strain evidence="5 6">FSL H8-0246</strain>
    </source>
</reference>
<gene>
    <name evidence="5" type="ORF">BK131_11635</name>
</gene>
<dbReference type="PANTHER" id="PTHR43776">
    <property type="entry name" value="TRANSPORT ATP-BINDING PROTEIN"/>
    <property type="match status" value="1"/>
</dbReference>
<dbReference type="InterPro" id="IPR027417">
    <property type="entry name" value="P-loop_NTPase"/>
</dbReference>
<dbReference type="AlphaFoldDB" id="A0A1R1C0I0"/>
<dbReference type="InterPro" id="IPR003593">
    <property type="entry name" value="AAA+_ATPase"/>
</dbReference>
<dbReference type="GO" id="GO:0005524">
    <property type="term" value="F:ATP binding"/>
    <property type="evidence" value="ECO:0007669"/>
    <property type="project" value="UniProtKB-KW"/>
</dbReference>
<dbReference type="SUPFAM" id="SSF52540">
    <property type="entry name" value="P-loop containing nucleoside triphosphate hydrolases"/>
    <property type="match status" value="1"/>
</dbReference>
<organism evidence="5 6">
    <name type="scientific">Paenibacillus amylolyticus</name>
    <dbReference type="NCBI Taxonomy" id="1451"/>
    <lineage>
        <taxon>Bacteria</taxon>
        <taxon>Bacillati</taxon>
        <taxon>Bacillota</taxon>
        <taxon>Bacilli</taxon>
        <taxon>Bacillales</taxon>
        <taxon>Paenibacillaceae</taxon>
        <taxon>Paenibacillus</taxon>
    </lineage>
</organism>
<dbReference type="PROSITE" id="PS50893">
    <property type="entry name" value="ABC_TRANSPORTER_2"/>
    <property type="match status" value="1"/>
</dbReference>